<evidence type="ECO:0000313" key="1">
    <source>
        <dbReference type="Proteomes" id="UP000492821"/>
    </source>
</evidence>
<protein>
    <submittedName>
        <fullName evidence="2">NR LBD domain-containing protein</fullName>
    </submittedName>
</protein>
<keyword evidence="1" id="KW-1185">Reference proteome</keyword>
<evidence type="ECO:0000313" key="2">
    <source>
        <dbReference type="WBParaSite" id="Pan_g7474.t1"/>
    </source>
</evidence>
<reference evidence="2" key="2">
    <citation type="submission" date="2020-10" db="UniProtKB">
        <authorList>
            <consortium name="WormBaseParasite"/>
        </authorList>
    </citation>
    <scope>IDENTIFICATION</scope>
</reference>
<dbReference type="Proteomes" id="UP000492821">
    <property type="component" value="Unassembled WGS sequence"/>
</dbReference>
<organism evidence="1 2">
    <name type="scientific">Panagrellus redivivus</name>
    <name type="common">Microworm</name>
    <dbReference type="NCBI Taxonomy" id="6233"/>
    <lineage>
        <taxon>Eukaryota</taxon>
        <taxon>Metazoa</taxon>
        <taxon>Ecdysozoa</taxon>
        <taxon>Nematoda</taxon>
        <taxon>Chromadorea</taxon>
        <taxon>Rhabditida</taxon>
        <taxon>Tylenchina</taxon>
        <taxon>Panagrolaimomorpha</taxon>
        <taxon>Panagrolaimoidea</taxon>
        <taxon>Panagrolaimidae</taxon>
        <taxon>Panagrellus</taxon>
    </lineage>
</organism>
<dbReference type="WBParaSite" id="Pan_g7474.t1">
    <property type="protein sequence ID" value="Pan_g7474.t1"/>
    <property type="gene ID" value="Pan_g7474"/>
</dbReference>
<sequence length="310" mass="35262">MHHNGGEANGADPFMARLKTEPQDLQCVETPTIQCNTKKADVNRVPLQVTDKPIGNSLHQLVDKAIEVDEQPNNQAPVQHAPISPPAPNDDVVMRQPDEAIVPPVVPPVAFDPTAFWSQGVIIQLDNRYQIIPYCAYCQLLACLNPEVNLVWRFLPPVSPVSGYYLNVHELNYFQTYFNKMYMHVLAACFYSDDYRFYLKLFLNHFSHAWNFYRPLSPFKEPETLAVYGLTCVGNILEQNFYERGDRFLGRKAAIQTVDLIQHLFILLSWAECQTLAAFPDQTCTILLSTAISVTYQMRLINEVLGPLLN</sequence>
<dbReference type="AlphaFoldDB" id="A0A7E4W5S8"/>
<name>A0A7E4W5S8_PANRE</name>
<accession>A0A7E4W5S8</accession>
<proteinExistence type="predicted"/>
<reference evidence="1" key="1">
    <citation type="journal article" date="2013" name="Genetics">
        <title>The draft genome and transcriptome of Panagrellus redivivus are shaped by the harsh demands of a free-living lifestyle.</title>
        <authorList>
            <person name="Srinivasan J."/>
            <person name="Dillman A.R."/>
            <person name="Macchietto M.G."/>
            <person name="Heikkinen L."/>
            <person name="Lakso M."/>
            <person name="Fracchia K.M."/>
            <person name="Antoshechkin I."/>
            <person name="Mortazavi A."/>
            <person name="Wong G."/>
            <person name="Sternberg P.W."/>
        </authorList>
    </citation>
    <scope>NUCLEOTIDE SEQUENCE [LARGE SCALE GENOMIC DNA]</scope>
    <source>
        <strain evidence="1">MT8872</strain>
    </source>
</reference>